<dbReference type="OrthoDB" id="2753218at2759"/>
<proteinExistence type="predicted"/>
<organism evidence="1 2">
    <name type="scientific">Ganoderma sinense ZZ0214-1</name>
    <dbReference type="NCBI Taxonomy" id="1077348"/>
    <lineage>
        <taxon>Eukaryota</taxon>
        <taxon>Fungi</taxon>
        <taxon>Dikarya</taxon>
        <taxon>Basidiomycota</taxon>
        <taxon>Agaricomycotina</taxon>
        <taxon>Agaricomycetes</taxon>
        <taxon>Polyporales</taxon>
        <taxon>Polyporaceae</taxon>
        <taxon>Ganoderma</taxon>
    </lineage>
</organism>
<dbReference type="Gene3D" id="3.80.10.10">
    <property type="entry name" value="Ribonuclease Inhibitor"/>
    <property type="match status" value="1"/>
</dbReference>
<dbReference type="Proteomes" id="UP000230002">
    <property type="component" value="Unassembled WGS sequence"/>
</dbReference>
<gene>
    <name evidence="1" type="ORF">GSI_04701</name>
</gene>
<keyword evidence="2" id="KW-1185">Reference proteome</keyword>
<reference evidence="1 2" key="1">
    <citation type="journal article" date="2015" name="Sci. Rep.">
        <title>Chromosome-level genome map provides insights into diverse defense mechanisms in the medicinal fungus Ganoderma sinense.</title>
        <authorList>
            <person name="Zhu Y."/>
            <person name="Xu J."/>
            <person name="Sun C."/>
            <person name="Zhou S."/>
            <person name="Xu H."/>
            <person name="Nelson D.R."/>
            <person name="Qian J."/>
            <person name="Song J."/>
            <person name="Luo H."/>
            <person name="Xiang L."/>
            <person name="Li Y."/>
            <person name="Xu Z."/>
            <person name="Ji A."/>
            <person name="Wang L."/>
            <person name="Lu S."/>
            <person name="Hayward A."/>
            <person name="Sun W."/>
            <person name="Li X."/>
            <person name="Schwartz D.C."/>
            <person name="Wang Y."/>
            <person name="Chen S."/>
        </authorList>
    </citation>
    <scope>NUCLEOTIDE SEQUENCE [LARGE SCALE GENOMIC DNA]</scope>
    <source>
        <strain evidence="1 2">ZZ0214-1</strain>
    </source>
</reference>
<sequence>MIQETSKTFPFPDFASSVPATDCATLEGLSKDEIRAWALRKSEEYRLLSYDMLSLHNAAAPIHILPVELLMKIFGMTWFMHDGKDRQGFRLPSVCRKWRTVYLSTPAFWAQAVAQLTFLEVDGQSSWKMSYYSGDGHPVCGTIQPSQKVVNMLLARSSHHPIMTLYAEHRPKGPADPSLPACVLPSAVFHYPYLNHLVSFNVNTTLRHLHDLHRVLTVGMPALEKLYISANGDEPVDLARTIATLPPVPDGNLPSLRFLHLSPAIFFPLVAVRSLEYLYLDSWPDMDDDSEVPWTHLAESESRSLIRALSRCYKLKSLHLEAYMRSRWWPPLGDGGSGTVQLPLLKRLSFGSDTETVEPCAHIVLAALDPCIPSTASVSRGPLMPGWPDNLSEVMPDYLVQHHPFDTVILSMLKKYFPGRQRSWAIYCLAGGSPRLEVRFGTSKPLAELGIEHVFRTTHVTHLEVIQDLFSDMDMSTTPDLTEDWAATLHAFPHLTHLTVCGVDTPGPVVDALGSDTGHSEFLASGRPLCPALRYVTVGWWVPREIGPKKLVRSSDPATYRQHQDVGPRVEQRCSSMQLAFERRTSMNAQALHALEFYEYETWGDDKYRGVAAEFGELISGSRRDDSDLACLGQLREVVGGPVVYRGYLLKTAVERQWNADI</sequence>
<dbReference type="InterPro" id="IPR032675">
    <property type="entry name" value="LRR_dom_sf"/>
</dbReference>
<evidence type="ECO:0000313" key="1">
    <source>
        <dbReference type="EMBL" id="PIL33251.1"/>
    </source>
</evidence>
<name>A0A2G8SHM8_9APHY</name>
<dbReference type="AlphaFoldDB" id="A0A2G8SHM8"/>
<dbReference type="EMBL" id="AYKW01000008">
    <property type="protein sequence ID" value="PIL33251.1"/>
    <property type="molecule type" value="Genomic_DNA"/>
</dbReference>
<comment type="caution">
    <text evidence="1">The sequence shown here is derived from an EMBL/GenBank/DDBJ whole genome shotgun (WGS) entry which is preliminary data.</text>
</comment>
<accession>A0A2G8SHM8</accession>
<protein>
    <submittedName>
        <fullName evidence="1">Uncharacterized protein</fullName>
    </submittedName>
</protein>
<evidence type="ECO:0000313" key="2">
    <source>
        <dbReference type="Proteomes" id="UP000230002"/>
    </source>
</evidence>
<dbReference type="SUPFAM" id="SSF52047">
    <property type="entry name" value="RNI-like"/>
    <property type="match status" value="1"/>
</dbReference>